<evidence type="ECO:0000313" key="2">
    <source>
        <dbReference type="Proteomes" id="UP000297385"/>
    </source>
</evidence>
<name>A0A4Y8N3Y5_9BURK</name>
<gene>
    <name evidence="1" type="ORF">E2553_05040</name>
</gene>
<comment type="caution">
    <text evidence="1">The sequence shown here is derived from an EMBL/GenBank/DDBJ whole genome shotgun (WGS) entry which is preliminary data.</text>
</comment>
<accession>A0A4Y8N3Y5</accession>
<dbReference type="AlphaFoldDB" id="A0A4Y8N3Y5"/>
<sequence>MRLCLHTGARARDDLPFDAVTFGRLTLRPREGGTVAFLARAQVHPRTETVTAKLVTLLKHEVPATLDASEATDESEADE</sequence>
<organism evidence="1 2">
    <name type="scientific">Paraburkholderia dipogonis</name>
    <dbReference type="NCBI Taxonomy" id="1211383"/>
    <lineage>
        <taxon>Bacteria</taxon>
        <taxon>Pseudomonadati</taxon>
        <taxon>Pseudomonadota</taxon>
        <taxon>Betaproteobacteria</taxon>
        <taxon>Burkholderiales</taxon>
        <taxon>Burkholderiaceae</taxon>
        <taxon>Paraburkholderia</taxon>
    </lineage>
</organism>
<reference evidence="1 2" key="1">
    <citation type="submission" date="2019-03" db="EMBL/GenBank/DDBJ databases">
        <title>Complete Genome Sequence of Paraburkholderia dipogonis ICMP 19430T, a Nitrogen-fixing Symbiont of the South African Invasive Legume Dipogon lignosus in New Zealand.</title>
        <authorList>
            <person name="De Meyer S.E."/>
        </authorList>
    </citation>
    <scope>NUCLEOTIDE SEQUENCE [LARGE SCALE GENOMIC DNA]</scope>
    <source>
        <strain evidence="1 2">ICMP 19430</strain>
    </source>
</reference>
<protein>
    <submittedName>
        <fullName evidence="1">Uncharacterized protein</fullName>
    </submittedName>
</protein>
<dbReference type="GeneID" id="97305483"/>
<dbReference type="Proteomes" id="UP000297385">
    <property type="component" value="Unassembled WGS sequence"/>
</dbReference>
<dbReference type="RefSeq" id="WP_134456281.1">
    <property type="nucleotide sequence ID" value="NZ_JBHMFL010000046.1"/>
</dbReference>
<evidence type="ECO:0000313" key="1">
    <source>
        <dbReference type="EMBL" id="TFE44449.1"/>
    </source>
</evidence>
<proteinExistence type="predicted"/>
<dbReference type="EMBL" id="SNVI01000001">
    <property type="protein sequence ID" value="TFE44449.1"/>
    <property type="molecule type" value="Genomic_DNA"/>
</dbReference>